<dbReference type="CDD" id="cd22268">
    <property type="entry name" value="DPBB_RlpA-like"/>
    <property type="match status" value="1"/>
</dbReference>
<dbReference type="NCBIfam" id="TIGR00413">
    <property type="entry name" value="rlpA"/>
    <property type="match status" value="1"/>
</dbReference>
<dbReference type="Proteomes" id="UP000192678">
    <property type="component" value="Unassembled WGS sequence"/>
</dbReference>
<dbReference type="Gene3D" id="2.40.40.10">
    <property type="entry name" value="RlpA-like domain"/>
    <property type="match status" value="1"/>
</dbReference>
<organism evidence="6 7">
    <name type="scientific">Pedobacter nyackensis</name>
    <dbReference type="NCBI Taxonomy" id="475255"/>
    <lineage>
        <taxon>Bacteria</taxon>
        <taxon>Pseudomonadati</taxon>
        <taxon>Bacteroidota</taxon>
        <taxon>Sphingobacteriia</taxon>
        <taxon>Sphingobacteriales</taxon>
        <taxon>Sphingobacteriaceae</taxon>
        <taxon>Pedobacter</taxon>
    </lineage>
</organism>
<dbReference type="HAMAP" id="MF_02071">
    <property type="entry name" value="RlpA"/>
    <property type="match status" value="1"/>
</dbReference>
<keyword evidence="6" id="KW-0449">Lipoprotein</keyword>
<dbReference type="STRING" id="475255.SAMN04488101_116117"/>
<dbReference type="PANTHER" id="PTHR34183">
    <property type="entry name" value="ENDOLYTIC PEPTIDOGLYCAN TRANSGLYCOSYLASE RLPA"/>
    <property type="match status" value="1"/>
</dbReference>
<evidence type="ECO:0000256" key="3">
    <source>
        <dbReference type="HAMAP-Rule" id="MF_02071"/>
    </source>
</evidence>
<evidence type="ECO:0000259" key="5">
    <source>
        <dbReference type="Pfam" id="PF03330"/>
    </source>
</evidence>
<evidence type="ECO:0000313" key="7">
    <source>
        <dbReference type="Proteomes" id="UP000192678"/>
    </source>
</evidence>
<keyword evidence="2 3" id="KW-0961">Cell wall biogenesis/degradation</keyword>
<name>A0A1W2EVH9_9SPHI</name>
<evidence type="ECO:0000313" key="6">
    <source>
        <dbReference type="EMBL" id="SMD13572.1"/>
    </source>
</evidence>
<protein>
    <recommendedName>
        <fullName evidence="3">Probable endolytic peptidoglycan transglycosylase RlpA</fullName>
        <ecNumber evidence="3">4.2.2.-</ecNumber>
    </recommendedName>
</protein>
<keyword evidence="1 3" id="KW-0456">Lyase</keyword>
<proteinExistence type="inferred from homology"/>
<dbReference type="GO" id="GO:0000270">
    <property type="term" value="P:peptidoglycan metabolic process"/>
    <property type="evidence" value="ECO:0007669"/>
    <property type="project" value="UniProtKB-UniRule"/>
</dbReference>
<evidence type="ECO:0000256" key="4">
    <source>
        <dbReference type="RuleBase" id="RU003495"/>
    </source>
</evidence>
<dbReference type="InterPro" id="IPR012997">
    <property type="entry name" value="RplA"/>
</dbReference>
<keyword evidence="7" id="KW-1185">Reference proteome</keyword>
<reference evidence="6 7" key="1">
    <citation type="submission" date="2017-04" db="EMBL/GenBank/DDBJ databases">
        <authorList>
            <person name="Afonso C.L."/>
            <person name="Miller P.J."/>
            <person name="Scott M.A."/>
            <person name="Spackman E."/>
            <person name="Goraichik I."/>
            <person name="Dimitrov K.M."/>
            <person name="Suarez D.L."/>
            <person name="Swayne D.E."/>
        </authorList>
    </citation>
    <scope>NUCLEOTIDE SEQUENCE [LARGE SCALE GENOMIC DNA]</scope>
    <source>
        <strain evidence="6 7">DSM 19625</strain>
    </source>
</reference>
<accession>A0A1W2EVH9</accession>
<dbReference type="InterPro" id="IPR034718">
    <property type="entry name" value="RlpA"/>
</dbReference>
<evidence type="ECO:0000256" key="1">
    <source>
        <dbReference type="ARBA" id="ARBA00023239"/>
    </source>
</evidence>
<dbReference type="GO" id="GO:0008932">
    <property type="term" value="F:lytic endotransglycosylase activity"/>
    <property type="evidence" value="ECO:0007669"/>
    <property type="project" value="UniProtKB-UniRule"/>
</dbReference>
<evidence type="ECO:0000256" key="2">
    <source>
        <dbReference type="ARBA" id="ARBA00023316"/>
    </source>
</evidence>
<dbReference type="EMBL" id="FWYB01000016">
    <property type="protein sequence ID" value="SMD13572.1"/>
    <property type="molecule type" value="Genomic_DNA"/>
</dbReference>
<dbReference type="InterPro" id="IPR009009">
    <property type="entry name" value="RlpA-like_DPBB"/>
</dbReference>
<dbReference type="SUPFAM" id="SSF50685">
    <property type="entry name" value="Barwin-like endoglucanases"/>
    <property type="match status" value="1"/>
</dbReference>
<dbReference type="EC" id="4.2.2.-" evidence="3"/>
<dbReference type="PANTHER" id="PTHR34183:SF8">
    <property type="entry name" value="ENDOLYTIC PEPTIDOGLYCAN TRANSGLYCOSYLASE RLPA-RELATED"/>
    <property type="match status" value="1"/>
</dbReference>
<comment type="function">
    <text evidence="3">Lytic transglycosylase with a strong preference for naked glycan strands that lack stem peptides.</text>
</comment>
<dbReference type="AlphaFoldDB" id="A0A1W2EVH9"/>
<comment type="similarity">
    <text evidence="3 4">Belongs to the RlpA family.</text>
</comment>
<gene>
    <name evidence="3" type="primary">rlpA</name>
    <name evidence="6" type="ORF">SAMN04488101_116117</name>
</gene>
<dbReference type="Pfam" id="PF03330">
    <property type="entry name" value="DPBB_1"/>
    <property type="match status" value="1"/>
</dbReference>
<dbReference type="GO" id="GO:0071555">
    <property type="term" value="P:cell wall organization"/>
    <property type="evidence" value="ECO:0007669"/>
    <property type="project" value="UniProtKB-KW"/>
</dbReference>
<feature type="domain" description="RlpA-like protein double-psi beta-barrel" evidence="5">
    <location>
        <begin position="59"/>
        <end position="147"/>
    </location>
</feature>
<dbReference type="InterPro" id="IPR036908">
    <property type="entry name" value="RlpA-like_sf"/>
</dbReference>
<sequence length="154" mass="16785">MFVGSPTIVNMKYCLLLCGMLISFLGFSQNIPNETGSDIVLEKSAESSSNHSSKLISKTVYATYYHRKFEGRKTTSGVRYRGKKLTAAHMTLPFGTIVTVTNPANGKSVDVEVNDRGPHSRKFKIDLSAAAAKAIGMYGKGVAKVEISYLPEED</sequence>